<organism evidence="2 3">
    <name type="scientific">Pseudonocardia eucalypti</name>
    <dbReference type="NCBI Taxonomy" id="648755"/>
    <lineage>
        <taxon>Bacteria</taxon>
        <taxon>Bacillati</taxon>
        <taxon>Actinomycetota</taxon>
        <taxon>Actinomycetes</taxon>
        <taxon>Pseudonocardiales</taxon>
        <taxon>Pseudonocardiaceae</taxon>
        <taxon>Pseudonocardia</taxon>
    </lineage>
</organism>
<proteinExistence type="predicted"/>
<dbReference type="EMBL" id="BAABJP010000037">
    <property type="protein sequence ID" value="GAA5166999.1"/>
    <property type="molecule type" value="Genomic_DNA"/>
</dbReference>
<evidence type="ECO:0000313" key="3">
    <source>
        <dbReference type="Proteomes" id="UP001428817"/>
    </source>
</evidence>
<comment type="caution">
    <text evidence="2">The sequence shown here is derived from an EMBL/GenBank/DDBJ whole genome shotgun (WGS) entry which is preliminary data.</text>
</comment>
<gene>
    <name evidence="2" type="ORF">GCM10023321_58960</name>
</gene>
<reference evidence="3" key="1">
    <citation type="journal article" date="2019" name="Int. J. Syst. Evol. Microbiol.">
        <title>The Global Catalogue of Microorganisms (GCM) 10K type strain sequencing project: providing services to taxonomists for standard genome sequencing and annotation.</title>
        <authorList>
            <consortium name="The Broad Institute Genomics Platform"/>
            <consortium name="The Broad Institute Genome Sequencing Center for Infectious Disease"/>
            <person name="Wu L."/>
            <person name="Ma J."/>
        </authorList>
    </citation>
    <scope>NUCLEOTIDE SEQUENCE [LARGE SCALE GENOMIC DNA]</scope>
    <source>
        <strain evidence="3">JCM 18303</strain>
    </source>
</reference>
<feature type="region of interest" description="Disordered" evidence="1">
    <location>
        <begin position="18"/>
        <end position="41"/>
    </location>
</feature>
<sequence>MALHLLNPLQLTRGVVSRSGEGLSPIPVRGPGDSFPRATQATPAYLRKPVRGRGIALGGAEETAQRCTGRVRR</sequence>
<accession>A0ABP9QSW9</accession>
<keyword evidence="3" id="KW-1185">Reference proteome</keyword>
<protein>
    <submittedName>
        <fullName evidence="2">Uncharacterized protein</fullName>
    </submittedName>
</protein>
<evidence type="ECO:0000313" key="2">
    <source>
        <dbReference type="EMBL" id="GAA5166999.1"/>
    </source>
</evidence>
<evidence type="ECO:0000256" key="1">
    <source>
        <dbReference type="SAM" id="MobiDB-lite"/>
    </source>
</evidence>
<dbReference type="Proteomes" id="UP001428817">
    <property type="component" value="Unassembled WGS sequence"/>
</dbReference>
<name>A0ABP9QSW9_9PSEU</name>